<dbReference type="InterPro" id="IPR002126">
    <property type="entry name" value="Cadherin-like_dom"/>
</dbReference>
<dbReference type="InterPro" id="IPR011050">
    <property type="entry name" value="Pectin_lyase_fold/virulence"/>
</dbReference>
<reference evidence="4 5" key="2">
    <citation type="submission" date="2019-09" db="EMBL/GenBank/DDBJ databases">
        <authorList>
            <person name="Jin C."/>
        </authorList>
    </citation>
    <scope>NUCLEOTIDE SEQUENCE [LARGE SCALE GENOMIC DNA]</scope>
    <source>
        <strain evidence="4 5">BN130099</strain>
    </source>
</reference>
<keyword evidence="5" id="KW-1185">Reference proteome</keyword>
<dbReference type="GO" id="GO:0005509">
    <property type="term" value="F:calcium ion binding"/>
    <property type="evidence" value="ECO:0007669"/>
    <property type="project" value="InterPro"/>
</dbReference>
<feature type="chain" id="PRO_5022856608" evidence="2">
    <location>
        <begin position="27"/>
        <end position="3545"/>
    </location>
</feature>
<dbReference type="SUPFAM" id="SSF51120">
    <property type="entry name" value="beta-Roll"/>
    <property type="match status" value="2"/>
</dbReference>
<evidence type="ECO:0000313" key="4">
    <source>
        <dbReference type="EMBL" id="KAA1420959.1"/>
    </source>
</evidence>
<reference evidence="4 5" key="1">
    <citation type="submission" date="2019-09" db="EMBL/GenBank/DDBJ databases">
        <title>Nocardioides panacisoli sp. nov., isolated from the soil of a ginseng field.</title>
        <authorList>
            <person name="Cho C."/>
        </authorList>
    </citation>
    <scope>NUCLEOTIDE SEQUENCE [LARGE SCALE GENOMIC DNA]</scope>
    <source>
        <strain evidence="4 5">BN130099</strain>
    </source>
</reference>
<dbReference type="InterPro" id="IPR001343">
    <property type="entry name" value="Hemolysn_Ca-bd"/>
</dbReference>
<dbReference type="Gene3D" id="2.60.40.3440">
    <property type="match status" value="5"/>
</dbReference>
<accession>A0A5B1LMV3</accession>
<dbReference type="RefSeq" id="WP_149726419.1">
    <property type="nucleotide sequence ID" value="NZ_VUJV01000001.1"/>
</dbReference>
<evidence type="ECO:0000313" key="5">
    <source>
        <dbReference type="Proteomes" id="UP000325003"/>
    </source>
</evidence>
<evidence type="ECO:0000256" key="2">
    <source>
        <dbReference type="SAM" id="SignalP"/>
    </source>
</evidence>
<comment type="caution">
    <text evidence="4">The sequence shown here is derived from an EMBL/GenBank/DDBJ whole genome shotgun (WGS) entry which is preliminary data.</text>
</comment>
<name>A0A5B1LMV3_9ACTN</name>
<feature type="compositionally biased region" description="Acidic residues" evidence="1">
    <location>
        <begin position="185"/>
        <end position="196"/>
    </location>
</feature>
<dbReference type="PROSITE" id="PS50268">
    <property type="entry name" value="CADHERIN_2"/>
    <property type="match status" value="1"/>
</dbReference>
<dbReference type="SUPFAM" id="SSF51126">
    <property type="entry name" value="Pectin lyase-like"/>
    <property type="match status" value="1"/>
</dbReference>
<dbReference type="InterPro" id="IPR006626">
    <property type="entry name" value="PbH1"/>
</dbReference>
<dbReference type="InterPro" id="IPR018511">
    <property type="entry name" value="Hemolysin-typ_Ca-bd_CS"/>
</dbReference>
<dbReference type="Proteomes" id="UP000325003">
    <property type="component" value="Unassembled WGS sequence"/>
</dbReference>
<feature type="domain" description="Cadherin" evidence="3">
    <location>
        <begin position="2422"/>
        <end position="2540"/>
    </location>
</feature>
<feature type="region of interest" description="Disordered" evidence="1">
    <location>
        <begin position="182"/>
        <end position="218"/>
    </location>
</feature>
<dbReference type="PROSITE" id="PS00330">
    <property type="entry name" value="HEMOLYSIN_CALCIUM"/>
    <property type="match status" value="2"/>
</dbReference>
<dbReference type="Pfam" id="PF00353">
    <property type="entry name" value="HemolysinCabind"/>
    <property type="match status" value="4"/>
</dbReference>
<organism evidence="4 5">
    <name type="scientific">Nocardioides humilatus</name>
    <dbReference type="NCBI Taxonomy" id="2607660"/>
    <lineage>
        <taxon>Bacteria</taxon>
        <taxon>Bacillati</taxon>
        <taxon>Actinomycetota</taxon>
        <taxon>Actinomycetes</taxon>
        <taxon>Propionibacteriales</taxon>
        <taxon>Nocardioidaceae</taxon>
        <taxon>Nocardioides</taxon>
    </lineage>
</organism>
<proteinExistence type="predicted"/>
<dbReference type="Pfam" id="PF17803">
    <property type="entry name" value="Cadherin_4"/>
    <property type="match status" value="4"/>
</dbReference>
<dbReference type="GO" id="GO:0016020">
    <property type="term" value="C:membrane"/>
    <property type="evidence" value="ECO:0007669"/>
    <property type="project" value="InterPro"/>
</dbReference>
<dbReference type="GO" id="GO:0007156">
    <property type="term" value="P:homophilic cell adhesion via plasma membrane adhesion molecules"/>
    <property type="evidence" value="ECO:0007669"/>
    <property type="project" value="InterPro"/>
</dbReference>
<dbReference type="SMART" id="SM00710">
    <property type="entry name" value="PbH1"/>
    <property type="match status" value="10"/>
</dbReference>
<protein>
    <submittedName>
        <fullName evidence="4">Tandem-95 repeat protein</fullName>
    </submittedName>
</protein>
<dbReference type="InterPro" id="IPR011049">
    <property type="entry name" value="Serralysin-like_metalloprot_C"/>
</dbReference>
<keyword evidence="2" id="KW-0732">Signal</keyword>
<sequence>MNARINLATVTSIALLLQGIVGTAAATPPPLNSACTITGTVRDDTLTGTAESDVICGLSGNDTIYGLGGDDLILGGVGADTIEGGDGDDDVRGGPADDNILGDAGADKLYGDGDNDTIEGGDDADVLVGSGGNDVLTGGLANDVLWGQGGADQVNGGDGDDKAVGGGGDDVVHGDAGVDRVFGEPGDDQLYGDDDGDTLRGGRGSDTHSGGVGDDTVHDRDGAPFIDTVSCNEGLADRVFVDFRDLVGGDCEQVEVLDAEDPVAVADAKTVVEDAAARAIDVLANDTDADGGPKKVASVTQPTNGAVTVAGNGSRVYYQPDADYCNAPGRAADTFDYTLAPGGSTATVSVKVACRDDAPVAEDDTKTVVERDPATTIDVLANDSDVDGDSFTVDQVTQPANGTVVITNAGADLTYEPDNGYCNSDPVGSPTDDFTYTLAPGGDTATVAVTVTCGDEPAVAADDTKTVDEDDPATTIDVLANDDPGDHAPITIDSVTQPAHGTVVITNAGADLTYEPDADYCNDGTPTDDFTYTLTPDGDTATVAVTVTCVEDDPEAVDDTKTVDEDDPATTIDVLGNDSDAEGDGFTIDSVTQPAHGTVVITNAGADLTYEPNADYCNDGTPTDDFTYTLTPGGDTATVAVTVSCVDDDPTALADSANLVEDDPATTIDVLANDTDPENDPFTIDQTTQPLNGTVVVTNAGADLTYEPDPDYCNDPPGLALDTFTYTLAPGGDTATVTVTVACSGNDAPVLAGIEGSTLAYVENDPATQITATVTVFDVDSADFDGGTLSVFYPTSGSANDRTEIRNEGTGAGQIGVSGADVTFGGTVIGSFTGGTTSLTVTFTNAATPAAVQALIRAVTYRNVSDAPFTANRKVRFVVTDGDGGTSNAVDRTVSVTPVNDAPVIGSVESSALAYAENAAATVITAAGTVADVDSVDFAGGTLTVDFSAGGLAEDRLEIRNQGTGAGQIGVSGSNVTYAGSTVGSFTGGSGTTPLVITLSSNSNPTVGQALLRNITYRNVSDTPSTTNRTVRFVLTDGDGGTSNAATRVVMVASVNDAPVVTLDSGAVTYTEDGAPAIISPNLTITDLDNANLTQAVITFSASVPGDHVTFTGAGTLFTSSFNSTTGVATINPIGTRTVAEWQTMLRTFAFYSDLDLLASPSTTATFTVNDGATTSAPQSRVINLTNVNDAPVVANIEGATLSYTENAAALPITATGTVADVDSTNFGFGNLTVDFSAGGLAEDRLEIRNQGTGAGQIGVSGTDVTYGGVVFASFSGGTNGSTPLVISLRGAAIPSWTEALLRNITYRDIADKPTTANRTIRIVLVDGDGGTSAAVTRTAAVVAVNDPPVVNNFESTALAYVENSPATVITATGQVVEVDSTDLLGGSLTVDFSAGGLAEDRLEIRNQGVGAGQIGVTGANVTYGGITIGNFSGGTGTTPLVVNLLATSNQQNVSALMRNITYRNVSANPSTANRTVRFVVNDGDGGTSGPGTRVITVAAVNAAPVIAAIESASLSYTENAAGTVITATSTVSDVDSANFDTGALTVDFSAGGKTEDRLEVRNQGTAAGQIGVSGSNVTFGGVTIGTFTGGSGTTPLVITFNASTTPAAAQALVRNITYRNVSDNPATTDRTARFVVTDGDGGTSAGVTRVITVTAVNDAPSLSFQDVGPAAFTENLWVFVSNVPTVADVDSTNFDTGTLTVDITAGGNTSQDVLRIQTPNSTGITVVGSDVRYNATSIGTVAGGTGGAPLVITLNANALSSNLAVYALVRSIAYANSSDNPSTTDRTVRAVLKDGDGGTSAPATRTVTITAVNDPPIPTYDAGSLTYTENASAVLVAPNGTVTDPDSADFAGGSMTVSTSTGAQTADRYEVRNQGTGAGQIGVSGTTVTYGGVTIGTITDDSPLVVSFNGSVTPAVAQALFRNLTYRHEGDNPVSSKVVVTAFNDGDGAASGSRTRTLTVTPINDAPVLDNIESSALDTGANGAGVLITASTTVFDVDSTSFALGELTVDFASGGQPEDRIEIRNQGTGAGQFDLINRSLRYQGSPIGSINVNGGVGTTPLIVSFGNVTPAIAQALIRNITYRNVVPNPSTVDRTVRFVVKDGAGGTSGPETRVIHLVGVNAAPVVGSIEGTPLSYVENALASPITSTGTVADADSANFDTGSLTVDYSAGAQAEDRLEIRNQGTGAGQIGVSGANVTFGGVTIGTFAGGSGTTALVITFNASATPAAGQALLRNVTYRNVSEAPNTGARTVRFIVSDGDGASSAAVTRQVTPTAVNDVPTLSDPSSPTAFVENSTAVRVSNGLLVADVDNANLASATLTINSPVSADLLSFTNQSGITGSFASGVLTLTGSASVATYQAALRTITFSNPTSNTPGTSRTITIVVNDGTASSAGLNRVIPITLVNDPPVISDVTAGTGYTENSPTPALVSPALNASDPDDANLASASYTISSPVAGDQLLFTNQAGITGSYASGVLTLTGTAPVATYQAALRTVGFTNTSDAPGPNSRTIVVRVNDGSGGSAQINRTVSVANVNDAPTLTGIESAPLGYTQGDPATPVTTAVTVTDPDSANFDSGAFAAEFSAGGMAEDRLDIRNQGTGAGQIGVSGATVTYGGTSIGTYSAGNGSLPLTVSFNASATPAAAQALVRNVTYRNIGSPPSTATRTVRFVLTDDVGDSSAPATRNVTVTRSGATPVAVADTYSVTGNTALYVGTTKPATQAGKVVTGSLLDNDTDADTAHASLVAEPVTNAATTQGGSITIEADGNFTYVPDDGDTGITDTFTYRVCDATPCNSSTSHTATGTASFSITGRVWYVNNALPTNGDGRSSSPYNTSVGLGAGGIDPDAAGDTIFLFQGSGSYAGVMALEASQRLIGQPEGLVVGGTTLFPASGTNPTITNPSGYGIYLANDVVVRRVNVANTSDAGIIGFGVTNADIGPNLSITGTGDSSLYLTGGSGTITMAGSINHSSAAANVVLIQGRGPGSSAVFSGPIASTGGGVQIFSSPTTTTSFTGGLTLSTGSAQGFGLDNGGTVTVTGANNVIATTTSVGVFVRNTEIGAAGMTFKSVSVNGAGQGIVLDNTGSSGFFTVTGSGTADSGGTIQNTLDTGISLDNVAHVSFNYMRISGTDRSGVRGAGVTDFTFTHGSIINAGDLHQVDTDSAFEFSYDTGGDNNIDGAVTITDNTITNPYGSGIAISNYAGTITDANISNNTITSSDDSSLSQHSGIALQLLGSSTTVASLTKATISGNVITGFPSADAIAVQGGNKSTSTAPAGTYGVPGSATDKITISSNRILGHTTNPTTGSAIAAGVIGRGQGNFDIANNGSTANPIAFFRGTVIALTATGSATVDFRVYRNTILALTPSPGSPGISLVTDKSVQTNATTLATPTVHATIESNWVRQTGASSLLVLQRDSNGAAAINVDSNIFNEIGGDTLSGIIVQNGSTGSGSFNPTMCARIVTNTSGSSNPSVGSTRNAGINLYKATTSSSTYRFGIVGLAPSPSTAAQTETYVGGLNPSSITGVGSIFDGKRAVVRQGDQFTSCTLPTMP</sequence>
<evidence type="ECO:0000256" key="1">
    <source>
        <dbReference type="SAM" id="MobiDB-lite"/>
    </source>
</evidence>
<feature type="signal peptide" evidence="2">
    <location>
        <begin position="1"/>
        <end position="26"/>
    </location>
</feature>
<dbReference type="Gene3D" id="2.150.10.10">
    <property type="entry name" value="Serralysin-like metalloprotease, C-terminal"/>
    <property type="match status" value="2"/>
</dbReference>
<dbReference type="EMBL" id="VUJV01000001">
    <property type="protein sequence ID" value="KAA1420959.1"/>
    <property type="molecule type" value="Genomic_DNA"/>
</dbReference>
<dbReference type="InterPro" id="IPR040853">
    <property type="entry name" value="RapA2_cadherin-like"/>
</dbReference>
<gene>
    <name evidence="4" type="ORF">F0U44_01040</name>
</gene>
<dbReference type="NCBIfam" id="NF012211">
    <property type="entry name" value="tand_rpt_95"/>
    <property type="match status" value="2"/>
</dbReference>
<dbReference type="Pfam" id="PF17963">
    <property type="entry name" value="Big_9"/>
    <property type="match status" value="2"/>
</dbReference>
<feature type="compositionally biased region" description="Basic and acidic residues" evidence="1">
    <location>
        <begin position="197"/>
        <end position="206"/>
    </location>
</feature>
<evidence type="ECO:0000259" key="3">
    <source>
        <dbReference type="PROSITE" id="PS50268"/>
    </source>
</evidence>